<dbReference type="EMBL" id="SLUM01000031">
    <property type="protein sequence ID" value="TCL53549.1"/>
    <property type="molecule type" value="Genomic_DNA"/>
</dbReference>
<dbReference type="AlphaFoldDB" id="A0A4R1QIU1"/>
<sequence>MKREREKKYVTVDVRFSEDGRLRPLQIVFDAEHIYEIDRVKDVCRRAADVGGVGDRYTCLIHGKERYLWFEKGKWFVEAFAQ</sequence>
<evidence type="ECO:0000313" key="2">
    <source>
        <dbReference type="Proteomes" id="UP000295184"/>
    </source>
</evidence>
<dbReference type="RefSeq" id="WP_077138577.1">
    <property type="nucleotide sequence ID" value="NZ_CABKVM010000018.1"/>
</dbReference>
<dbReference type="STRING" id="1650663.GCA_001486665_02493"/>
<gene>
    <name evidence="1" type="ORF">EDD77_1318</name>
</gene>
<proteinExistence type="predicted"/>
<name>A0A4R1QIU1_9FIRM</name>
<protein>
    <submittedName>
        <fullName evidence="1">Uncharacterized protein</fullName>
    </submittedName>
</protein>
<dbReference type="GeneID" id="97382614"/>
<evidence type="ECO:0000313" key="1">
    <source>
        <dbReference type="EMBL" id="TCL53549.1"/>
    </source>
</evidence>
<dbReference type="OrthoDB" id="1683857at2"/>
<comment type="caution">
    <text evidence="1">The sequence shown here is derived from an EMBL/GenBank/DDBJ whole genome shotgun (WGS) entry which is preliminary data.</text>
</comment>
<organism evidence="1 2">
    <name type="scientific">Allofournierella massiliensis</name>
    <dbReference type="NCBI Taxonomy" id="1650663"/>
    <lineage>
        <taxon>Bacteria</taxon>
        <taxon>Bacillati</taxon>
        <taxon>Bacillota</taxon>
        <taxon>Clostridia</taxon>
        <taxon>Eubacteriales</taxon>
        <taxon>Oscillospiraceae</taxon>
        <taxon>Allofournierella</taxon>
    </lineage>
</organism>
<dbReference type="Proteomes" id="UP000295184">
    <property type="component" value="Unassembled WGS sequence"/>
</dbReference>
<reference evidence="1 2" key="1">
    <citation type="submission" date="2019-03" db="EMBL/GenBank/DDBJ databases">
        <title>Genomic Encyclopedia of Type Strains, Phase IV (KMG-IV): sequencing the most valuable type-strain genomes for metagenomic binning, comparative biology and taxonomic classification.</title>
        <authorList>
            <person name="Goeker M."/>
        </authorList>
    </citation>
    <scope>NUCLEOTIDE SEQUENCE [LARGE SCALE GENOMIC DNA]</scope>
    <source>
        <strain evidence="1 2">DSM 100451</strain>
    </source>
</reference>
<accession>A0A4R1QIU1</accession>